<dbReference type="InterPro" id="IPR049383">
    <property type="entry name" value="UbiD-like_N"/>
</dbReference>
<feature type="domain" description="3-octaprenyl-4-hydroxybenzoate carboxy-lyase-like N-terminal" evidence="3">
    <location>
        <begin position="36"/>
        <end position="111"/>
    </location>
</feature>
<evidence type="ECO:0000313" key="5">
    <source>
        <dbReference type="EMBL" id="AIF13289.1"/>
    </source>
</evidence>
<sequence length="506" mass="56263">MLKIFSNFAIKTNPVKLILYFLDRNVMAINDIHELIDSLEKAGELKRVKTEVDTNLEIAEILRRVSYTNGPAILFENVKDYEMPVLGNAFGSIKRLEIGLETTEFSEIGQRITDMTKMEIPPGIFNKIKKLPELSKMSESFPKLEKSGPVTEIISKSPSFEKIPIIKSWPKDAGKFITFGLVATKHPETGVRNLGVYRIQIVDSTHALMHWQKHKRGAAHHDISKEKNNKTDAAIIIGGEPATVFSAIAPVPEGLDKYLFAGIARKKGISTVKCKTVDLEVPANAEIVLEGYVDAADVRDEGPFGDHTGYYTPKEPFPTFTLTGIMQRKNPVYLTTVVGKPILEDAYIGKAIERSFLPLIQMLQPEVIDFSMPPAGWFQGLAIVSIKKRYPGQAKKVMMGLWGMGQLALTKIIVVVDHDVNVHDMNEVIWAITTRTDAARDTTIINNAPTDTLDPASPKVNLGSKLGIDATQKTLEEGFEREIQEQVKVDDDTKITVDSKWSSYGL</sequence>
<evidence type="ECO:0000259" key="4">
    <source>
        <dbReference type="Pfam" id="PF20696"/>
    </source>
</evidence>
<comment type="similarity">
    <text evidence="1">Belongs to the UbiD family.</text>
</comment>
<dbReference type="SUPFAM" id="SSF143968">
    <property type="entry name" value="UbiD C-terminal domain-like"/>
    <property type="match status" value="1"/>
</dbReference>
<evidence type="ECO:0000256" key="1">
    <source>
        <dbReference type="ARBA" id="ARBA00010021"/>
    </source>
</evidence>
<name>A0A075HBH9_9ARCH</name>
<accession>A0A075HBH9</accession>
<feature type="domain" description="3-octaprenyl-4-hydroxybenzoate carboxy-lyase-like Rift-related" evidence="2">
    <location>
        <begin position="146"/>
        <end position="341"/>
    </location>
</feature>
<reference evidence="5" key="1">
    <citation type="journal article" date="2014" name="Genome Biol. Evol.">
        <title>Pangenome evidence for extensive interdomain horizontal transfer affecting lineage core and shell genes in uncultured planktonic thaumarchaeota and euryarchaeota.</title>
        <authorList>
            <person name="Deschamps P."/>
            <person name="Zivanovic Y."/>
            <person name="Moreira D."/>
            <person name="Rodriguez-Valera F."/>
            <person name="Lopez-Garcia P."/>
        </authorList>
    </citation>
    <scope>NUCLEOTIDE SEQUENCE</scope>
</reference>
<proteinExistence type="inferred from homology"/>
<dbReference type="AlphaFoldDB" id="A0A075HBH9"/>
<evidence type="ECO:0000259" key="2">
    <source>
        <dbReference type="Pfam" id="PF01977"/>
    </source>
</evidence>
<dbReference type="InterPro" id="IPR002830">
    <property type="entry name" value="UbiD"/>
</dbReference>
<dbReference type="InterPro" id="IPR049381">
    <property type="entry name" value="UbiD-like_C"/>
</dbReference>
<dbReference type="EMBL" id="KF900969">
    <property type="protein sequence ID" value="AIF13289.1"/>
    <property type="molecule type" value="Genomic_DNA"/>
</dbReference>
<gene>
    <name evidence="5" type="primary">ubiD</name>
</gene>
<organism evidence="5">
    <name type="scientific">uncultured marine thaumarchaeote KM3_61_F08</name>
    <dbReference type="NCBI Taxonomy" id="1456214"/>
    <lineage>
        <taxon>Archaea</taxon>
        <taxon>Nitrososphaerota</taxon>
        <taxon>environmental samples</taxon>
    </lineage>
</organism>
<dbReference type="PANTHER" id="PTHR30108">
    <property type="entry name" value="3-OCTAPRENYL-4-HYDROXYBENZOATE CARBOXY-LYASE-RELATED"/>
    <property type="match status" value="1"/>
</dbReference>
<dbReference type="GO" id="GO:0016831">
    <property type="term" value="F:carboxy-lyase activity"/>
    <property type="evidence" value="ECO:0007669"/>
    <property type="project" value="InterPro"/>
</dbReference>
<dbReference type="InterPro" id="IPR048304">
    <property type="entry name" value="UbiD_Rift_dom"/>
</dbReference>
<dbReference type="Pfam" id="PF20695">
    <property type="entry name" value="UbiD_N"/>
    <property type="match status" value="1"/>
</dbReference>
<feature type="domain" description="3-octaprenyl-4-hydroxybenzoate carboxy-lyase-like C-terminal" evidence="4">
    <location>
        <begin position="347"/>
        <end position="470"/>
    </location>
</feature>
<dbReference type="FunFam" id="3.40.1670.10:FF:000002">
    <property type="entry name" value="Menaquinone biosynthesis decarboxylase"/>
    <property type="match status" value="1"/>
</dbReference>
<dbReference type="NCBIfam" id="TIGR00148">
    <property type="entry name" value="UbiD family decarboxylase"/>
    <property type="match status" value="1"/>
</dbReference>
<dbReference type="Pfam" id="PF01977">
    <property type="entry name" value="UbiD"/>
    <property type="match status" value="1"/>
</dbReference>
<dbReference type="PANTHER" id="PTHR30108:SF17">
    <property type="entry name" value="FERULIC ACID DECARBOXYLASE 1"/>
    <property type="match status" value="1"/>
</dbReference>
<dbReference type="SUPFAM" id="SSF50475">
    <property type="entry name" value="FMN-binding split barrel"/>
    <property type="match status" value="1"/>
</dbReference>
<dbReference type="Gene3D" id="3.40.1670.10">
    <property type="entry name" value="UbiD C-terminal domain-like"/>
    <property type="match status" value="1"/>
</dbReference>
<dbReference type="NCBIfam" id="TIGR03701">
    <property type="entry name" value="mena_SCO4490"/>
    <property type="match status" value="1"/>
</dbReference>
<dbReference type="Pfam" id="PF20696">
    <property type="entry name" value="UbiD_C"/>
    <property type="match status" value="1"/>
</dbReference>
<dbReference type="GO" id="GO:0005737">
    <property type="term" value="C:cytoplasm"/>
    <property type="evidence" value="ECO:0007669"/>
    <property type="project" value="TreeGrafter"/>
</dbReference>
<dbReference type="InterPro" id="IPR022390">
    <property type="entry name" value="HBDC"/>
</dbReference>
<protein>
    <submittedName>
        <fullName evidence="5">UbiD family decarboxylase (UbiD)</fullName>
    </submittedName>
</protein>
<evidence type="ECO:0000259" key="3">
    <source>
        <dbReference type="Pfam" id="PF20695"/>
    </source>
</evidence>